<keyword evidence="1" id="KW-0175">Coiled coil</keyword>
<feature type="coiled-coil region" evidence="1">
    <location>
        <begin position="7"/>
        <end position="34"/>
    </location>
</feature>
<evidence type="ECO:0000256" key="1">
    <source>
        <dbReference type="SAM" id="Coils"/>
    </source>
</evidence>
<proteinExistence type="predicted"/>
<dbReference type="EMBL" id="BART01009140">
    <property type="protein sequence ID" value="GAG63544.1"/>
    <property type="molecule type" value="Genomic_DNA"/>
</dbReference>
<dbReference type="AlphaFoldDB" id="X0Z3H3"/>
<evidence type="ECO:0000313" key="2">
    <source>
        <dbReference type="EMBL" id="GAG63544.1"/>
    </source>
</evidence>
<protein>
    <submittedName>
        <fullName evidence="2">Uncharacterized protein</fullName>
    </submittedName>
</protein>
<comment type="caution">
    <text evidence="2">The sequence shown here is derived from an EMBL/GenBank/DDBJ whole genome shotgun (WGS) entry which is preliminary data.</text>
</comment>
<reference evidence="2" key="1">
    <citation type="journal article" date="2014" name="Front. Microbiol.">
        <title>High frequency of phylogenetically diverse reductive dehalogenase-homologous genes in deep subseafloor sedimentary metagenomes.</title>
        <authorList>
            <person name="Kawai M."/>
            <person name="Futagami T."/>
            <person name="Toyoda A."/>
            <person name="Takaki Y."/>
            <person name="Nishi S."/>
            <person name="Hori S."/>
            <person name="Arai W."/>
            <person name="Tsubouchi T."/>
            <person name="Morono Y."/>
            <person name="Uchiyama I."/>
            <person name="Ito T."/>
            <person name="Fujiyama A."/>
            <person name="Inagaki F."/>
            <person name="Takami H."/>
        </authorList>
    </citation>
    <scope>NUCLEOTIDE SEQUENCE</scope>
    <source>
        <strain evidence="2">Expedition CK06-06</strain>
    </source>
</reference>
<accession>X0Z3H3</accession>
<name>X0Z3H3_9ZZZZ</name>
<sequence>MKPENLVEEMNKALVKMDRELKSLNKELDKILKKYPRYLAKEETKLRYAMYKYNHGK</sequence>
<organism evidence="2">
    <name type="scientific">marine sediment metagenome</name>
    <dbReference type="NCBI Taxonomy" id="412755"/>
    <lineage>
        <taxon>unclassified sequences</taxon>
        <taxon>metagenomes</taxon>
        <taxon>ecological metagenomes</taxon>
    </lineage>
</organism>
<gene>
    <name evidence="2" type="ORF">S01H4_20341</name>
</gene>